<keyword evidence="3" id="KW-1185">Reference proteome</keyword>
<feature type="transmembrane region" description="Helical" evidence="1">
    <location>
        <begin position="62"/>
        <end position="89"/>
    </location>
</feature>
<evidence type="ECO:0000256" key="1">
    <source>
        <dbReference type="SAM" id="Phobius"/>
    </source>
</evidence>
<dbReference type="Proteomes" id="UP000675047">
    <property type="component" value="Unassembled WGS sequence"/>
</dbReference>
<dbReference type="RefSeq" id="WP_210665710.1">
    <property type="nucleotide sequence ID" value="NZ_JAGFBV010000007.1"/>
</dbReference>
<organism evidence="2 3">
    <name type="scientific">Flavobacterium geliluteum</name>
    <dbReference type="NCBI Taxonomy" id="2816120"/>
    <lineage>
        <taxon>Bacteria</taxon>
        <taxon>Pseudomonadati</taxon>
        <taxon>Bacteroidota</taxon>
        <taxon>Flavobacteriia</taxon>
        <taxon>Flavobacteriales</taxon>
        <taxon>Flavobacteriaceae</taxon>
        <taxon>Flavobacterium</taxon>
    </lineage>
</organism>
<evidence type="ECO:0000313" key="3">
    <source>
        <dbReference type="Proteomes" id="UP000675047"/>
    </source>
</evidence>
<reference evidence="2 3" key="1">
    <citation type="submission" date="2021-03" db="EMBL/GenBank/DDBJ databases">
        <title>Flavobacterium Flabelliformis Sp. Nov. And Flavobacterium Geliluteum Sp. Nov., Two Novel Multidrug Resistant Psychrophilic Species Isolated From Antarctica.</title>
        <authorList>
            <person name="Kralova S."/>
            <person name="Busse H.J."/>
            <person name="Bezdicek M."/>
            <person name="Nykrynova M."/>
            <person name="Kroupova E."/>
            <person name="Krsek D."/>
            <person name="Sedlacek I."/>
        </authorList>
    </citation>
    <scope>NUCLEOTIDE SEQUENCE [LARGE SCALE GENOMIC DNA]</scope>
    <source>
        <strain evidence="2 3">P7388</strain>
    </source>
</reference>
<comment type="caution">
    <text evidence="2">The sequence shown here is derived from an EMBL/GenBank/DDBJ whole genome shotgun (WGS) entry which is preliminary data.</text>
</comment>
<dbReference type="EMBL" id="JAGFBV010000007">
    <property type="protein sequence ID" value="MBP4137676.1"/>
    <property type="molecule type" value="Genomic_DNA"/>
</dbReference>
<keyword evidence="1" id="KW-1133">Transmembrane helix</keyword>
<keyword evidence="1" id="KW-0472">Membrane</keyword>
<feature type="transmembrane region" description="Helical" evidence="1">
    <location>
        <begin position="12"/>
        <end position="36"/>
    </location>
</feature>
<protein>
    <submittedName>
        <fullName evidence="2">DUF2975 domain-containing protein</fullName>
    </submittedName>
</protein>
<feature type="transmembrane region" description="Helical" evidence="1">
    <location>
        <begin position="101"/>
        <end position="123"/>
    </location>
</feature>
<keyword evidence="1" id="KW-0812">Transmembrane</keyword>
<accession>A0A940X9D7</accession>
<dbReference type="AlphaFoldDB" id="A0A940X9D7"/>
<sequence>MSKTNNIVFKGLSIVAWIIFVGLCIEAGGLIVNFIFSLYKPEFVANLYQKLDLSEMYERNKLAFFSMYSFILVIAILKAVLFYVVIILVSKIDLLKPFNNFVSRQISLISYFTLSIGLLSYIAQQSAKNLLHRGFVIDNLNQFWEDSEAFILMAAVIYVIATIFKKGIDIQNENELTV</sequence>
<proteinExistence type="predicted"/>
<gene>
    <name evidence="2" type="ORF">J3495_06210</name>
</gene>
<evidence type="ECO:0000313" key="2">
    <source>
        <dbReference type="EMBL" id="MBP4137676.1"/>
    </source>
</evidence>
<feature type="transmembrane region" description="Helical" evidence="1">
    <location>
        <begin position="143"/>
        <end position="164"/>
    </location>
</feature>
<name>A0A940X9D7_9FLAO</name>